<comment type="caution">
    <text evidence="1">The sequence shown here is derived from an EMBL/GenBank/DDBJ whole genome shotgun (WGS) entry which is preliminary data.</text>
</comment>
<dbReference type="EMBL" id="JBHFNT010000022">
    <property type="protein sequence ID" value="MFB2833262.1"/>
    <property type="molecule type" value="Genomic_DNA"/>
</dbReference>
<evidence type="ECO:0000313" key="2">
    <source>
        <dbReference type="Proteomes" id="UP001576780"/>
    </source>
</evidence>
<dbReference type="Proteomes" id="UP001576780">
    <property type="component" value="Unassembled WGS sequence"/>
</dbReference>
<accession>A0ABV4WE06</accession>
<keyword evidence="2" id="KW-1185">Reference proteome</keyword>
<protein>
    <submittedName>
        <fullName evidence="1">Uncharacterized protein</fullName>
    </submittedName>
</protein>
<organism evidence="1 2">
    <name type="scientific">Floridaenema evergladense BLCC-F167</name>
    <dbReference type="NCBI Taxonomy" id="3153639"/>
    <lineage>
        <taxon>Bacteria</taxon>
        <taxon>Bacillati</taxon>
        <taxon>Cyanobacteriota</taxon>
        <taxon>Cyanophyceae</taxon>
        <taxon>Oscillatoriophycideae</taxon>
        <taxon>Aerosakkonematales</taxon>
        <taxon>Aerosakkonemataceae</taxon>
        <taxon>Floridanema</taxon>
        <taxon>Floridanema evergladense</taxon>
    </lineage>
</organism>
<evidence type="ECO:0000313" key="1">
    <source>
        <dbReference type="EMBL" id="MFB2833262.1"/>
    </source>
</evidence>
<gene>
    <name evidence="1" type="ORF">ACE1CA_01875</name>
</gene>
<reference evidence="1 2" key="1">
    <citation type="submission" date="2024-09" db="EMBL/GenBank/DDBJ databases">
        <title>Floridaenema gen nov. (Aerosakkonemataceae, Aerosakkonematales ord. nov., Cyanobacteria) from benthic tropical and subtropical fresh waters, with the description of four new species.</title>
        <authorList>
            <person name="Moretto J.A."/>
            <person name="Berthold D.E."/>
            <person name="Lefler F.W."/>
            <person name="Huang I.-S."/>
            <person name="Laughinghouse H. IV."/>
        </authorList>
    </citation>
    <scope>NUCLEOTIDE SEQUENCE [LARGE SCALE GENOMIC DNA]</scope>
    <source>
        <strain evidence="1 2">BLCC-F167</strain>
    </source>
</reference>
<name>A0ABV4WE06_9CYAN</name>
<proteinExistence type="predicted"/>
<dbReference type="RefSeq" id="WP_413275727.1">
    <property type="nucleotide sequence ID" value="NZ_JBHFNT010000022.1"/>
</dbReference>
<sequence>MEIMSSTPHLSKEHFAELQASGLTEEQIAVAGHFSVNRGKANELVGYKLPGLIFQYSD</sequence>